<dbReference type="SMART" id="SM00054">
    <property type="entry name" value="EFh"/>
    <property type="match status" value="4"/>
</dbReference>
<evidence type="ECO:0000313" key="3">
    <source>
        <dbReference type="EMBL" id="OLQ15201.1"/>
    </source>
</evidence>
<dbReference type="InterPro" id="IPR018247">
    <property type="entry name" value="EF_Hand_1_Ca_BS"/>
</dbReference>
<sequence length="332" mass="37397">MVEALLQSEELLKQQAKSVFERCDLNRNGQIERDELQMLCESMHERIGLKLLNQIDLGRQLARFDDDFSGGLDPEEFVRLYKHLLQDAVGDAEERIMTLMHVIMMLPMPRAVSSGLRRALPPDPRFIRAILASEQLLQQQAGAVFVQCDRDLNGQIDRDELWGLCAALHEALGLSMQDDVSLGRRLAQFDDDSSGGLDRREFVRLYKELLQDALRREMPSPPSRRFARGDEVLAPYLGESSGRKYHALVTSVVEVGVEVLVGLRWLRPPAGLHPEEYVSGNGLDDTLCTRVPAELVEMKTSECPIDQVTLTVGTLEHGRVEAELDRRSPLSI</sequence>
<dbReference type="Pfam" id="PF13202">
    <property type="entry name" value="EF-hand_5"/>
    <property type="match status" value="2"/>
</dbReference>
<evidence type="ECO:0000313" key="4">
    <source>
        <dbReference type="Proteomes" id="UP000186817"/>
    </source>
</evidence>
<dbReference type="PROSITE" id="PS00018">
    <property type="entry name" value="EF_HAND_1"/>
    <property type="match status" value="1"/>
</dbReference>
<dbReference type="PROSITE" id="PS50222">
    <property type="entry name" value="EF_HAND_2"/>
    <property type="match status" value="3"/>
</dbReference>
<feature type="domain" description="EF-hand" evidence="2">
    <location>
        <begin position="11"/>
        <end position="46"/>
    </location>
</feature>
<dbReference type="Proteomes" id="UP000186817">
    <property type="component" value="Unassembled WGS sequence"/>
</dbReference>
<name>A0A1Q9F6B3_SYMMI</name>
<proteinExistence type="predicted"/>
<comment type="caution">
    <text evidence="3">The sequence shown here is derived from an EMBL/GenBank/DDBJ whole genome shotgun (WGS) entry which is preliminary data.</text>
</comment>
<protein>
    <recommendedName>
        <fullName evidence="2">EF-hand domain-containing protein</fullName>
    </recommendedName>
</protein>
<organism evidence="3 4">
    <name type="scientific">Symbiodinium microadriaticum</name>
    <name type="common">Dinoflagellate</name>
    <name type="synonym">Zooxanthella microadriatica</name>
    <dbReference type="NCBI Taxonomy" id="2951"/>
    <lineage>
        <taxon>Eukaryota</taxon>
        <taxon>Sar</taxon>
        <taxon>Alveolata</taxon>
        <taxon>Dinophyceae</taxon>
        <taxon>Suessiales</taxon>
        <taxon>Symbiodiniaceae</taxon>
        <taxon>Symbiodinium</taxon>
    </lineage>
</organism>
<dbReference type="AlphaFoldDB" id="A0A1Q9F6B3"/>
<gene>
    <name evidence="3" type="ORF">AK812_SmicGene639</name>
</gene>
<dbReference type="OrthoDB" id="428774at2759"/>
<dbReference type="Gene3D" id="1.10.238.10">
    <property type="entry name" value="EF-hand"/>
    <property type="match status" value="2"/>
</dbReference>
<dbReference type="InterPro" id="IPR011992">
    <property type="entry name" value="EF-hand-dom_pair"/>
</dbReference>
<feature type="domain" description="EF-hand" evidence="2">
    <location>
        <begin position="177"/>
        <end position="212"/>
    </location>
</feature>
<keyword evidence="4" id="KW-1185">Reference proteome</keyword>
<dbReference type="CDD" id="cd00051">
    <property type="entry name" value="EFh"/>
    <property type="match status" value="1"/>
</dbReference>
<reference evidence="3 4" key="1">
    <citation type="submission" date="2016-02" db="EMBL/GenBank/DDBJ databases">
        <title>Genome analysis of coral dinoflagellate symbionts highlights evolutionary adaptations to a symbiotic lifestyle.</title>
        <authorList>
            <person name="Aranda M."/>
            <person name="Li Y."/>
            <person name="Liew Y.J."/>
            <person name="Baumgarten S."/>
            <person name="Simakov O."/>
            <person name="Wilson M."/>
            <person name="Piel J."/>
            <person name="Ashoor H."/>
            <person name="Bougouffa S."/>
            <person name="Bajic V.B."/>
            <person name="Ryu T."/>
            <person name="Ravasi T."/>
            <person name="Bayer T."/>
            <person name="Micklem G."/>
            <person name="Kim H."/>
            <person name="Bhak J."/>
            <person name="Lajeunesse T.C."/>
            <person name="Voolstra C.R."/>
        </authorList>
    </citation>
    <scope>NUCLEOTIDE SEQUENCE [LARGE SCALE GENOMIC DNA]</scope>
    <source>
        <strain evidence="3 4">CCMP2467</strain>
    </source>
</reference>
<evidence type="ECO:0000259" key="2">
    <source>
        <dbReference type="PROSITE" id="PS50222"/>
    </source>
</evidence>
<keyword evidence="1" id="KW-0106">Calcium</keyword>
<dbReference type="EMBL" id="LSRX01000006">
    <property type="protein sequence ID" value="OLQ15201.1"/>
    <property type="molecule type" value="Genomic_DNA"/>
</dbReference>
<accession>A0A1Q9F6B3</accession>
<dbReference type="SUPFAM" id="SSF47473">
    <property type="entry name" value="EF-hand"/>
    <property type="match status" value="1"/>
</dbReference>
<evidence type="ECO:0000256" key="1">
    <source>
        <dbReference type="ARBA" id="ARBA00022837"/>
    </source>
</evidence>
<dbReference type="GO" id="GO:0005509">
    <property type="term" value="F:calcium ion binding"/>
    <property type="evidence" value="ECO:0007669"/>
    <property type="project" value="InterPro"/>
</dbReference>
<feature type="domain" description="EF-hand" evidence="2">
    <location>
        <begin position="136"/>
        <end position="171"/>
    </location>
</feature>
<dbReference type="InterPro" id="IPR002048">
    <property type="entry name" value="EF_hand_dom"/>
</dbReference>